<keyword evidence="3" id="KW-0687">Ribonucleoprotein</keyword>
<evidence type="ECO:0000313" key="5">
    <source>
        <dbReference type="Proteomes" id="UP000322234"/>
    </source>
</evidence>
<accession>A0A6B0SI27</accession>
<dbReference type="FunFam" id="6.10.250.3250:FF:000001">
    <property type="entry name" value="60S ribosomal protein L13a"/>
    <property type="match status" value="1"/>
</dbReference>
<dbReference type="EMBL" id="VBQZ03000243">
    <property type="protein sequence ID" value="MXQ98483.1"/>
    <property type="molecule type" value="Genomic_DNA"/>
</dbReference>
<evidence type="ECO:0000256" key="1">
    <source>
        <dbReference type="ARBA" id="ARBA00006227"/>
    </source>
</evidence>
<dbReference type="GO" id="GO:0005840">
    <property type="term" value="C:ribosome"/>
    <property type="evidence" value="ECO:0007669"/>
    <property type="project" value="UniProtKB-KW"/>
</dbReference>
<name>A0A6B0SI27_9CETA</name>
<gene>
    <name evidence="4" type="ORF">E5288_WYG002237</name>
</gene>
<dbReference type="Gene3D" id="6.10.250.3250">
    <property type="match status" value="1"/>
</dbReference>
<proteinExistence type="inferred from homology"/>
<dbReference type="Proteomes" id="UP000322234">
    <property type="component" value="Unassembled WGS sequence"/>
</dbReference>
<evidence type="ECO:0000256" key="2">
    <source>
        <dbReference type="ARBA" id="ARBA00022980"/>
    </source>
</evidence>
<dbReference type="GO" id="GO:1990904">
    <property type="term" value="C:ribonucleoprotein complex"/>
    <property type="evidence" value="ECO:0007669"/>
    <property type="project" value="UniProtKB-KW"/>
</dbReference>
<comment type="caution">
    <text evidence="4">The sequence shown here is derived from an EMBL/GenBank/DDBJ whole genome shotgun (WGS) entry which is preliminary data.</text>
</comment>
<reference evidence="4" key="1">
    <citation type="submission" date="2019-10" db="EMBL/GenBank/DDBJ databases">
        <title>The sequence and de novo assembly of the wild yak genome.</title>
        <authorList>
            <person name="Liu Y."/>
        </authorList>
    </citation>
    <scope>NUCLEOTIDE SEQUENCE [LARGE SCALE GENOMIC DNA]</scope>
    <source>
        <strain evidence="4">WY2019</strain>
    </source>
</reference>
<comment type="similarity">
    <text evidence="1">Belongs to the universal ribosomal protein uL13 family.</text>
</comment>
<evidence type="ECO:0000313" key="4">
    <source>
        <dbReference type="EMBL" id="MXQ98483.1"/>
    </source>
</evidence>
<sequence>MRLAGSTRWLTATLEEKRKGKAKIHYQKKQQLTRLWKQAEKNIEKKTNKFTEVLKLHGFLA</sequence>
<evidence type="ECO:0000256" key="3">
    <source>
        <dbReference type="ARBA" id="ARBA00023274"/>
    </source>
</evidence>
<keyword evidence="2" id="KW-0689">Ribosomal protein</keyword>
<organism evidence="4 5">
    <name type="scientific">Bos mutus</name>
    <name type="common">wild yak</name>
    <dbReference type="NCBI Taxonomy" id="72004"/>
    <lineage>
        <taxon>Eukaryota</taxon>
        <taxon>Metazoa</taxon>
        <taxon>Chordata</taxon>
        <taxon>Craniata</taxon>
        <taxon>Vertebrata</taxon>
        <taxon>Euteleostomi</taxon>
        <taxon>Mammalia</taxon>
        <taxon>Eutheria</taxon>
        <taxon>Laurasiatheria</taxon>
        <taxon>Artiodactyla</taxon>
        <taxon>Ruminantia</taxon>
        <taxon>Pecora</taxon>
        <taxon>Bovidae</taxon>
        <taxon>Bovinae</taxon>
        <taxon>Bos</taxon>
    </lineage>
</organism>
<dbReference type="AlphaFoldDB" id="A0A6B0SI27"/>
<protein>
    <submittedName>
        <fullName evidence="4">Uncharacterized protein</fullName>
    </submittedName>
</protein>
<keyword evidence="5" id="KW-1185">Reference proteome</keyword>